<proteinExistence type="predicted"/>
<dbReference type="InterPro" id="IPR058998">
    <property type="entry name" value="YycE-like_N"/>
</dbReference>
<organism evidence="2 5">
    <name type="scientific">Carbonactinospora thermoautotrophica</name>
    <dbReference type="NCBI Taxonomy" id="1469144"/>
    <lineage>
        <taxon>Bacteria</taxon>
        <taxon>Bacillati</taxon>
        <taxon>Actinomycetota</taxon>
        <taxon>Actinomycetes</taxon>
        <taxon>Kitasatosporales</taxon>
        <taxon>Carbonactinosporaceae</taxon>
        <taxon>Carbonactinospora</taxon>
    </lineage>
</organism>
<keyword evidence="2" id="KW-0378">Hydrolase</keyword>
<dbReference type="Proteomes" id="UP000070659">
    <property type="component" value="Unassembled WGS sequence"/>
</dbReference>
<dbReference type="Gene3D" id="3.10.180.10">
    <property type="entry name" value="2,3-Dihydroxybiphenyl 1,2-Dioxygenase, domain 1"/>
    <property type="match status" value="1"/>
</dbReference>
<dbReference type="OrthoDB" id="8018325at2"/>
<dbReference type="CDD" id="cd06587">
    <property type="entry name" value="VOC"/>
    <property type="match status" value="1"/>
</dbReference>
<accession>A0A132MPU2</accession>
<dbReference type="EMBL" id="LAXD01000001">
    <property type="protein sequence ID" value="KWW99877.1"/>
    <property type="molecule type" value="Genomic_DNA"/>
</dbReference>
<dbReference type="Proteomes" id="UP000070188">
    <property type="component" value="Unassembled WGS sequence"/>
</dbReference>
<protein>
    <submittedName>
        <fullName evidence="2">Prolyl endopeptidase</fullName>
        <ecNumber evidence="2">3.4.21.26</ecNumber>
    </submittedName>
</protein>
<dbReference type="PATRIC" id="fig|1469144.10.peg.1661"/>
<dbReference type="EC" id="3.4.21.26" evidence="2"/>
<dbReference type="InterPro" id="IPR037523">
    <property type="entry name" value="VOC_core"/>
</dbReference>
<reference evidence="3 7" key="2">
    <citation type="submission" date="2015-02" db="EMBL/GenBank/DDBJ databases">
        <title>Physiological reanalysis, assessment of diazotrophy, and genome sequences of multiple isolates of Streptomyces thermoautotrophicus.</title>
        <authorList>
            <person name="MacKellar D.C."/>
            <person name="Lieber L."/>
            <person name="Norman J."/>
            <person name="Bolger A."/>
            <person name="Tobin C."/>
            <person name="Murray J.W."/>
            <person name="Prell J."/>
        </authorList>
    </citation>
    <scope>NUCLEOTIDE SEQUENCE [LARGE SCALE GENOMIC DNA]</scope>
    <source>
        <strain evidence="3 7">UBT1</strain>
    </source>
</reference>
<evidence type="ECO:0000313" key="6">
    <source>
        <dbReference type="Proteomes" id="UP000070598"/>
    </source>
</evidence>
<dbReference type="RefSeq" id="WP_066885920.1">
    <property type="nucleotide sequence ID" value="NZ_JYIJ01000015.1"/>
</dbReference>
<evidence type="ECO:0000313" key="5">
    <source>
        <dbReference type="Proteomes" id="UP000070188"/>
    </source>
</evidence>
<dbReference type="EMBL" id="JYIJ01000015">
    <property type="protein sequence ID" value="KWX04410.1"/>
    <property type="molecule type" value="Genomic_DNA"/>
</dbReference>
<keyword evidence="5" id="KW-1185">Reference proteome</keyword>
<sequence length="138" mass="15136">MAPTWPDHLPAGAVRFARPTARLAECVAFYRDALGLPVLGDFQGHDGYDGVIFGLPDAGVQLELTFREPHIPEPSPENQLVLYLPGAPAVGRVAERLRAHGHEPVPPANPYWARRGAVAFEDPDRWVVILAPWIFGRG</sequence>
<name>A0A132MPU2_9ACTN</name>
<dbReference type="GO" id="GO:0004252">
    <property type="term" value="F:serine-type endopeptidase activity"/>
    <property type="evidence" value="ECO:0007669"/>
    <property type="project" value="UniProtKB-EC"/>
</dbReference>
<dbReference type="Proteomes" id="UP000070598">
    <property type="component" value="Unassembled WGS sequence"/>
</dbReference>
<reference evidence="5" key="4">
    <citation type="submission" date="2015-04" db="EMBL/GenBank/DDBJ databases">
        <title>Physiological reanalysis, assessment of diazotrophy, and genome sequences of multiple isolates of Streptomyces thermoautotrophicus.</title>
        <authorList>
            <person name="MacKellar D.C."/>
            <person name="Lieber L."/>
            <person name="Norman J."/>
            <person name="Bolger A."/>
            <person name="Tobin C."/>
            <person name="Murray J.W."/>
            <person name="Chang R."/>
            <person name="Ford T."/>
            <person name="Nguyen P.Q."/>
            <person name="Woodward J."/>
            <person name="Permingeat H."/>
            <person name="Joshi N.S."/>
            <person name="Silver P.A."/>
            <person name="Usadel B."/>
            <person name="Rutherford A.W."/>
            <person name="Friesen M."/>
            <person name="Prell J."/>
        </authorList>
    </citation>
    <scope>NUCLEOTIDE SEQUENCE [LARGE SCALE GENOMIC DNA]</scope>
    <source>
        <strain evidence="5">H1</strain>
    </source>
</reference>
<gene>
    <name evidence="2" type="ORF">LI90_1517</name>
    <name evidence="3" type="ORF">TH66_07395</name>
    <name evidence="4" type="ORF">TR74_19030</name>
</gene>
<dbReference type="InterPro" id="IPR029068">
    <property type="entry name" value="Glyas_Bleomycin-R_OHBP_Dase"/>
</dbReference>
<dbReference type="EMBL" id="JYIK01001060">
    <property type="protein sequence ID" value="KWX07370.1"/>
    <property type="molecule type" value="Genomic_DNA"/>
</dbReference>
<dbReference type="STRING" id="1469144.LI90_1517"/>
<feature type="domain" description="VOC" evidence="1">
    <location>
        <begin position="12"/>
        <end position="133"/>
    </location>
</feature>
<dbReference type="InterPro" id="IPR058997">
    <property type="entry name" value="YycE-like_C"/>
</dbReference>
<dbReference type="Pfam" id="PF22658">
    <property type="entry name" value="YycE-like_N"/>
    <property type="match status" value="1"/>
</dbReference>
<dbReference type="Pfam" id="PF22659">
    <property type="entry name" value="YycE-like_C"/>
    <property type="match status" value="1"/>
</dbReference>
<evidence type="ECO:0000313" key="4">
    <source>
        <dbReference type="EMBL" id="KWX07370.1"/>
    </source>
</evidence>
<dbReference type="SUPFAM" id="SSF54593">
    <property type="entry name" value="Glyoxalase/Bleomycin resistance protein/Dihydroxybiphenyl dioxygenase"/>
    <property type="match status" value="1"/>
</dbReference>
<comment type="caution">
    <text evidence="2">The sequence shown here is derived from an EMBL/GenBank/DDBJ whole genome shotgun (WGS) entry which is preliminary data.</text>
</comment>
<reference evidence="6" key="1">
    <citation type="submission" date="2015-02" db="EMBL/GenBank/DDBJ databases">
        <title>Physiological reanalysis, assessment of diazotrophy, and genome sequences of multiple isolates of Streptomyces thermoautotrophicus.</title>
        <authorList>
            <person name="MacKellar D.C."/>
            <person name="Lieber L."/>
            <person name="Norman J."/>
            <person name="Bolger A."/>
            <person name="Tobin C."/>
            <person name="Murray J.W."/>
            <person name="Friesen M."/>
            <person name="Prell J."/>
        </authorList>
    </citation>
    <scope>NUCLEOTIDE SEQUENCE [LARGE SCALE GENOMIC DNA]</scope>
    <source>
        <strain evidence="6">UBT1</strain>
    </source>
</reference>
<reference evidence="2" key="3">
    <citation type="submission" date="2015-04" db="EMBL/GenBank/DDBJ databases">
        <title>Physiological reanalysis, assessment of diazotrophy, and genome sequences of multiple isolates of Streptomyces thermoautotrophicus.</title>
        <authorList>
            <person name="MacKellar D.C."/>
            <person name="Lieber L."/>
            <person name="Norman J."/>
            <person name="Bolger A."/>
            <person name="Tobin C."/>
            <person name="Murray J.W."/>
            <person name="Woodward J."/>
            <person name="Friesen M."/>
            <person name="Prell J."/>
        </authorList>
    </citation>
    <scope>NUCLEOTIDE SEQUENCE [LARGE SCALE GENOMIC DNA]</scope>
    <source>
        <strain evidence="2">H1</strain>
    </source>
</reference>
<evidence type="ECO:0000259" key="1">
    <source>
        <dbReference type="PROSITE" id="PS51819"/>
    </source>
</evidence>
<evidence type="ECO:0000313" key="7">
    <source>
        <dbReference type="Proteomes" id="UP000070659"/>
    </source>
</evidence>
<evidence type="ECO:0000313" key="2">
    <source>
        <dbReference type="EMBL" id="KWW99877.1"/>
    </source>
</evidence>
<dbReference type="AlphaFoldDB" id="A0A132MPU2"/>
<evidence type="ECO:0000313" key="3">
    <source>
        <dbReference type="EMBL" id="KWX04410.1"/>
    </source>
</evidence>
<dbReference type="PROSITE" id="PS51819">
    <property type="entry name" value="VOC"/>
    <property type="match status" value="1"/>
</dbReference>